<dbReference type="Pfam" id="PF19258">
    <property type="entry name" value="KxYKxGKxW_sig"/>
    <property type="match status" value="1"/>
</dbReference>
<dbReference type="InterPro" id="IPR022263">
    <property type="entry name" value="KxYKxGKxW"/>
</dbReference>
<reference evidence="4" key="1">
    <citation type="journal article" date="2019" name="Nat. Med.">
        <title>A library of human gut bacterial isolates paired with longitudinal multiomics data enables mechanistic microbiome research.</title>
        <authorList>
            <person name="Poyet M."/>
            <person name="Groussin M."/>
            <person name="Gibbons S.M."/>
            <person name="Avila-Pacheco J."/>
            <person name="Jiang X."/>
            <person name="Kearney S.M."/>
            <person name="Perrotta A.R."/>
            <person name="Berdy B."/>
            <person name="Zhao S."/>
            <person name="Lieberman T.D."/>
            <person name="Swanson P.K."/>
            <person name="Smith M."/>
            <person name="Roesemann S."/>
            <person name="Alexander J.E."/>
            <person name="Rich S.A."/>
            <person name="Livny J."/>
            <person name="Vlamakis H."/>
            <person name="Clish C."/>
            <person name="Bullock K."/>
            <person name="Deik A."/>
            <person name="Scott J."/>
            <person name="Pierce K.A."/>
            <person name="Xavier R.J."/>
            <person name="Alm E.J."/>
        </authorList>
    </citation>
    <scope>NUCLEOTIDE SEQUENCE</scope>
    <source>
        <strain evidence="4">BIOML-A409</strain>
    </source>
</reference>
<evidence type="ECO:0000313" key="5">
    <source>
        <dbReference type="Proteomes" id="UP000638311"/>
    </source>
</evidence>
<evidence type="ECO:0000256" key="3">
    <source>
        <dbReference type="SAM" id="SignalP"/>
    </source>
</evidence>
<accession>A0A6B1XEH7</accession>
<feature type="compositionally biased region" description="Polar residues" evidence="2">
    <location>
        <begin position="48"/>
        <end position="61"/>
    </location>
</feature>
<feature type="region of interest" description="Disordered" evidence="2">
    <location>
        <begin position="48"/>
        <end position="100"/>
    </location>
</feature>
<organism evidence="4 5">
    <name type="scientific">Bifidobacterium longum</name>
    <dbReference type="NCBI Taxonomy" id="216816"/>
    <lineage>
        <taxon>Bacteria</taxon>
        <taxon>Bacillati</taxon>
        <taxon>Actinomycetota</taxon>
        <taxon>Actinomycetes</taxon>
        <taxon>Bifidobacteriales</taxon>
        <taxon>Bifidobacteriaceae</taxon>
        <taxon>Bifidobacterium</taxon>
    </lineage>
</organism>
<evidence type="ECO:0000256" key="1">
    <source>
        <dbReference type="ARBA" id="ARBA00022729"/>
    </source>
</evidence>
<protein>
    <submittedName>
        <fullName evidence="4">Uncharacterized protein</fullName>
    </submittedName>
</protein>
<dbReference type="AlphaFoldDB" id="A0A6B1XEH7"/>
<keyword evidence="1 3" id="KW-0732">Signal</keyword>
<feature type="compositionally biased region" description="Low complexity" evidence="2">
    <location>
        <begin position="62"/>
        <end position="100"/>
    </location>
</feature>
<dbReference type="Proteomes" id="UP000638311">
    <property type="component" value="Unassembled WGS sequence"/>
</dbReference>
<evidence type="ECO:0000313" key="4">
    <source>
        <dbReference type="EMBL" id="MZU09543.1"/>
    </source>
</evidence>
<dbReference type="NCBIfam" id="TIGR03715">
    <property type="entry name" value="KxYKxGKxW"/>
    <property type="match status" value="1"/>
</dbReference>
<dbReference type="EMBL" id="WXDR01000079">
    <property type="protein sequence ID" value="MZU09543.1"/>
    <property type="molecule type" value="Genomic_DNA"/>
</dbReference>
<proteinExistence type="predicted"/>
<sequence length="100" mass="10065">MSKDNQKVTGDSIYRVKMYKDGKRWVCAGATTLALAAGLVFANVNASADTTPANETKTEQVTSGASSSATSQAATSDASSASSTSQATSTTSQSTSTVSA</sequence>
<comment type="caution">
    <text evidence="4">The sequence shown here is derived from an EMBL/GenBank/DDBJ whole genome shotgun (WGS) entry which is preliminary data.</text>
</comment>
<feature type="signal peptide" evidence="3">
    <location>
        <begin position="1"/>
        <end position="42"/>
    </location>
</feature>
<gene>
    <name evidence="4" type="ORF">GUA24_11510</name>
</gene>
<name>A0A6B1XEH7_BIFLN</name>
<evidence type="ECO:0000256" key="2">
    <source>
        <dbReference type="SAM" id="MobiDB-lite"/>
    </source>
</evidence>
<feature type="non-terminal residue" evidence="4">
    <location>
        <position position="100"/>
    </location>
</feature>
<feature type="chain" id="PRO_5039037993" evidence="3">
    <location>
        <begin position="43"/>
        <end position="100"/>
    </location>
</feature>